<dbReference type="GO" id="GO:0005524">
    <property type="term" value="F:ATP binding"/>
    <property type="evidence" value="ECO:0007669"/>
    <property type="project" value="InterPro"/>
</dbReference>
<dbReference type="GO" id="GO:0004016">
    <property type="term" value="F:adenylate cyclase activity"/>
    <property type="evidence" value="ECO:0007669"/>
    <property type="project" value="TreeGrafter"/>
</dbReference>
<dbReference type="InterPro" id="IPR029787">
    <property type="entry name" value="Nucleotide_cyclase"/>
</dbReference>
<evidence type="ECO:0000256" key="10">
    <source>
        <dbReference type="SAM" id="SignalP"/>
    </source>
</evidence>
<evidence type="ECO:0000256" key="6">
    <source>
        <dbReference type="ARBA" id="ARBA00023136"/>
    </source>
</evidence>
<dbReference type="InterPro" id="IPR000719">
    <property type="entry name" value="Prot_kinase_dom"/>
</dbReference>
<dbReference type="Pfam" id="PF12974">
    <property type="entry name" value="Phosphonate-bd"/>
    <property type="match status" value="1"/>
</dbReference>
<dbReference type="SUPFAM" id="SSF56112">
    <property type="entry name" value="Protein kinase-like (PK-like)"/>
    <property type="match status" value="1"/>
</dbReference>
<dbReference type="Gene3D" id="3.40.190.10">
    <property type="entry name" value="Periplasmic binding protein-like II"/>
    <property type="match status" value="1"/>
</dbReference>
<feature type="transmembrane region" description="Helical" evidence="9">
    <location>
        <begin position="429"/>
        <end position="451"/>
    </location>
</feature>
<dbReference type="EMBL" id="CAJNNV010000431">
    <property type="protein sequence ID" value="CAE8582590.1"/>
    <property type="molecule type" value="Genomic_DNA"/>
</dbReference>
<dbReference type="Pfam" id="PF07714">
    <property type="entry name" value="PK_Tyr_Ser-Thr"/>
    <property type="match status" value="1"/>
</dbReference>
<dbReference type="GO" id="GO:0004672">
    <property type="term" value="F:protein kinase activity"/>
    <property type="evidence" value="ECO:0007669"/>
    <property type="project" value="InterPro"/>
</dbReference>
<dbReference type="GO" id="GO:0035556">
    <property type="term" value="P:intracellular signal transduction"/>
    <property type="evidence" value="ECO:0007669"/>
    <property type="project" value="InterPro"/>
</dbReference>
<dbReference type="SMART" id="SM00044">
    <property type="entry name" value="CYCc"/>
    <property type="match status" value="1"/>
</dbReference>
<dbReference type="SUPFAM" id="SSF55073">
    <property type="entry name" value="Nucleotide cyclase"/>
    <property type="match status" value="1"/>
</dbReference>
<evidence type="ECO:0000256" key="4">
    <source>
        <dbReference type="ARBA" id="ARBA00022741"/>
    </source>
</evidence>
<keyword evidence="5 9" id="KW-1133">Transmembrane helix</keyword>
<dbReference type="InterPro" id="IPR050401">
    <property type="entry name" value="Cyclic_nucleotide_synthase"/>
</dbReference>
<evidence type="ECO:0000259" key="12">
    <source>
        <dbReference type="PROSITE" id="PS50125"/>
    </source>
</evidence>
<dbReference type="GO" id="GO:0007168">
    <property type="term" value="P:receptor guanylyl cyclase signaling pathway"/>
    <property type="evidence" value="ECO:0007669"/>
    <property type="project" value="TreeGrafter"/>
</dbReference>
<keyword evidence="6 9" id="KW-0472">Membrane</keyword>
<evidence type="ECO:0000259" key="11">
    <source>
        <dbReference type="PROSITE" id="PS50011"/>
    </source>
</evidence>
<dbReference type="PROSITE" id="PS50011">
    <property type="entry name" value="PROTEIN_KINASE_DOM"/>
    <property type="match status" value="1"/>
</dbReference>
<feature type="chain" id="PRO_5032708427" description="guanylate cyclase" evidence="10">
    <location>
        <begin position="34"/>
        <end position="997"/>
    </location>
</feature>
<evidence type="ECO:0000256" key="1">
    <source>
        <dbReference type="ARBA" id="ARBA00004167"/>
    </source>
</evidence>
<dbReference type="PROSITE" id="PS50125">
    <property type="entry name" value="GUANYLATE_CYCLASE_2"/>
    <property type="match status" value="1"/>
</dbReference>
<comment type="subcellular location">
    <subcellularLocation>
        <location evidence="1">Membrane</location>
        <topology evidence="1">Single-pass membrane protein</topology>
    </subcellularLocation>
</comment>
<keyword evidence="8" id="KW-0141">cGMP biosynthesis</keyword>
<sequence length="997" mass="109768">MPTMAQQARTGTPLVAVVPLVLVCLLRGSMTFAEEDDLSLRGSRKTSANRSVFSVGVLAHRGKARAYMDWNLTFDEFLSAEVGSQFDPPLKFRMQALDYAMLDLAWKSGGGTDFVVADPSLCACMEAEQSARVLLTLRSSEQVGANTSDRVELSQYAGIIFALTNRTDLQHIEDIEGRSVAAVSISSLGSGQMQFMEMTKRGMHFLQSPAQLVFAGSQDIIVQGVMNGKWDFGFVRTGEIPLMRSKGFGWDKFKMIDPVGDPDSDGSNFRLPRSTDLYPEWCLSVLPGIPEAVAAAVQSTLLHMAHDSVLTKASGTAGWRTSLSYLPLQGLRQELGLQHLNLSTGRAVCQRGSTLYDLLSCPPGYTKKSRQDVTAGCATASLECEAQHQCLFKPCAKLDDCAEPWKTQGPDQPCLCGGVKVGSSSCVGFFAFFANVALGSLGLGLLASLWMHSRRRKPWQINLADLAFDDPLQLLGRSGCFGQVVKARYNGVDVAVQYAVPPRVSSKGKTSFERSVPAEHTLTSSGIRRMISDVQSEMYRLYPLRHTCLTILHGAVISGTSSALLVSELMHYGSLYELLHSSMTLLDGDMMLLMLRDIAQGLCFLHSSQPVVVHGELSSNMILVDRNFNAKLFDFGFSQKLTPCGPCSPKLWWSPERLSGGCCAQEADVFAFGIVVNEVITRKDPYHDQDLDEVLLAVSRPDLNRRPVIPDWCPHFCQQLMQDCWLSDSSLRPFARELECRLHTAETRDVEQPQTGGSQTPTYQRSKVERMRNWANLIYDIFPPHMADVLTRGEKIEPEHKALVTIFFSDIIGFTEIASGLEPIQISSMLDNLYSEFDLLSRKMNVFKVETIGDAYMAVTNLHAEQSEDHAKRIIEFALAAIKVANSTPIDVADPSKGFINIRVGVHSGPVVANVVGSRNLRYCLFGDTVNVAARMESTSMRNQIHLSARTAELVALQALGIQLEPRGPVEIKGKGMMETYWVQQPPAGVARVQTLD</sequence>
<dbReference type="EC" id="4.6.1.2" evidence="2"/>
<evidence type="ECO:0000256" key="3">
    <source>
        <dbReference type="ARBA" id="ARBA00022692"/>
    </source>
</evidence>
<keyword evidence="3 9" id="KW-0812">Transmembrane</keyword>
<dbReference type="FunFam" id="3.30.70.1230:FF:000030">
    <property type="entry name" value="Si:ch211-215j19.12"/>
    <property type="match status" value="1"/>
</dbReference>
<accession>A0A813D8U2</accession>
<feature type="signal peptide" evidence="10">
    <location>
        <begin position="1"/>
        <end position="33"/>
    </location>
</feature>
<dbReference type="InterPro" id="IPR011009">
    <property type="entry name" value="Kinase-like_dom_sf"/>
</dbReference>
<name>A0A813D8U2_POLGL</name>
<organism evidence="13 14">
    <name type="scientific">Polarella glacialis</name>
    <name type="common">Dinoflagellate</name>
    <dbReference type="NCBI Taxonomy" id="89957"/>
    <lineage>
        <taxon>Eukaryota</taxon>
        <taxon>Sar</taxon>
        <taxon>Alveolata</taxon>
        <taxon>Dinophyceae</taxon>
        <taxon>Suessiales</taxon>
        <taxon>Suessiaceae</taxon>
        <taxon>Polarella</taxon>
    </lineage>
</organism>
<dbReference type="CDD" id="cd07302">
    <property type="entry name" value="CHD"/>
    <property type="match status" value="1"/>
</dbReference>
<dbReference type="GO" id="GO:0005886">
    <property type="term" value="C:plasma membrane"/>
    <property type="evidence" value="ECO:0007669"/>
    <property type="project" value="TreeGrafter"/>
</dbReference>
<reference evidence="13" key="1">
    <citation type="submission" date="2021-02" db="EMBL/GenBank/DDBJ databases">
        <authorList>
            <person name="Dougan E. K."/>
            <person name="Rhodes N."/>
            <person name="Thang M."/>
            <person name="Chan C."/>
        </authorList>
    </citation>
    <scope>NUCLEOTIDE SEQUENCE</scope>
</reference>
<dbReference type="InterPro" id="IPR001054">
    <property type="entry name" value="A/G_cyclase"/>
</dbReference>
<dbReference type="PANTHER" id="PTHR11920:SF335">
    <property type="entry name" value="GUANYLATE CYCLASE"/>
    <property type="match status" value="1"/>
</dbReference>
<keyword evidence="14" id="KW-1185">Reference proteome</keyword>
<evidence type="ECO:0000256" key="2">
    <source>
        <dbReference type="ARBA" id="ARBA00012202"/>
    </source>
</evidence>
<dbReference type="Gene3D" id="1.10.510.10">
    <property type="entry name" value="Transferase(Phosphotransferase) domain 1"/>
    <property type="match status" value="1"/>
</dbReference>
<keyword evidence="4" id="KW-0547">Nucleotide-binding</keyword>
<dbReference type="InterPro" id="IPR001245">
    <property type="entry name" value="Ser-Thr/Tyr_kinase_cat_dom"/>
</dbReference>
<dbReference type="Proteomes" id="UP000654075">
    <property type="component" value="Unassembled WGS sequence"/>
</dbReference>
<evidence type="ECO:0000256" key="8">
    <source>
        <dbReference type="ARBA" id="ARBA00023293"/>
    </source>
</evidence>
<evidence type="ECO:0000313" key="14">
    <source>
        <dbReference type="Proteomes" id="UP000654075"/>
    </source>
</evidence>
<dbReference type="OMA" id="WHINPVE"/>
<proteinExistence type="predicted"/>
<evidence type="ECO:0000256" key="9">
    <source>
        <dbReference type="SAM" id="Phobius"/>
    </source>
</evidence>
<dbReference type="GO" id="GO:0004383">
    <property type="term" value="F:guanylate cyclase activity"/>
    <property type="evidence" value="ECO:0007669"/>
    <property type="project" value="UniProtKB-EC"/>
</dbReference>
<evidence type="ECO:0000256" key="5">
    <source>
        <dbReference type="ARBA" id="ARBA00022989"/>
    </source>
</evidence>
<feature type="domain" description="Guanylate cyclase" evidence="12">
    <location>
        <begin position="805"/>
        <end position="937"/>
    </location>
</feature>
<dbReference type="AlphaFoldDB" id="A0A813D8U2"/>
<evidence type="ECO:0000256" key="7">
    <source>
        <dbReference type="ARBA" id="ARBA00023239"/>
    </source>
</evidence>
<comment type="caution">
    <text evidence="13">The sequence shown here is derived from an EMBL/GenBank/DDBJ whole genome shotgun (WGS) entry which is preliminary data.</text>
</comment>
<evidence type="ECO:0000313" key="13">
    <source>
        <dbReference type="EMBL" id="CAE8582590.1"/>
    </source>
</evidence>
<dbReference type="OrthoDB" id="354346at2759"/>
<dbReference type="PANTHER" id="PTHR11920">
    <property type="entry name" value="GUANYLYL CYCLASE"/>
    <property type="match status" value="1"/>
</dbReference>
<protein>
    <recommendedName>
        <fullName evidence="2">guanylate cyclase</fullName>
        <ecNumber evidence="2">4.6.1.2</ecNumber>
    </recommendedName>
</protein>
<keyword evidence="7" id="KW-0456">Lyase</keyword>
<keyword evidence="10" id="KW-0732">Signal</keyword>
<dbReference type="GO" id="GO:0001653">
    <property type="term" value="F:peptide receptor activity"/>
    <property type="evidence" value="ECO:0007669"/>
    <property type="project" value="TreeGrafter"/>
</dbReference>
<dbReference type="Pfam" id="PF00211">
    <property type="entry name" value="Guanylate_cyc"/>
    <property type="match status" value="1"/>
</dbReference>
<dbReference type="Gene3D" id="3.30.70.1230">
    <property type="entry name" value="Nucleotide cyclase"/>
    <property type="match status" value="1"/>
</dbReference>
<feature type="domain" description="Protein kinase" evidence="11">
    <location>
        <begin position="470"/>
        <end position="746"/>
    </location>
</feature>
<gene>
    <name evidence="13" type="ORF">PGLA1383_LOCUS1587</name>
</gene>